<evidence type="ECO:0000256" key="1">
    <source>
        <dbReference type="SAM" id="MobiDB-lite"/>
    </source>
</evidence>
<evidence type="ECO:0000313" key="4">
    <source>
        <dbReference type="EMBL" id="KAK2076970.1"/>
    </source>
</evidence>
<dbReference type="GO" id="GO:0140664">
    <property type="term" value="F:ATP-dependent DNA damage sensor activity"/>
    <property type="evidence" value="ECO:0007669"/>
    <property type="project" value="InterPro"/>
</dbReference>
<feature type="compositionally biased region" description="Polar residues" evidence="1">
    <location>
        <begin position="41"/>
        <end position="50"/>
    </location>
</feature>
<dbReference type="Proteomes" id="UP001255856">
    <property type="component" value="Unassembled WGS sequence"/>
</dbReference>
<dbReference type="SUPFAM" id="SSF48334">
    <property type="entry name" value="DNA repair protein MutS, domain III"/>
    <property type="match status" value="1"/>
</dbReference>
<dbReference type="Pfam" id="PF01624">
    <property type="entry name" value="MutS_I"/>
    <property type="match status" value="1"/>
</dbReference>
<reference evidence="4" key="1">
    <citation type="submission" date="2021-01" db="EMBL/GenBank/DDBJ databases">
        <authorList>
            <person name="Eckstrom K.M.E."/>
        </authorList>
    </citation>
    <scope>NUCLEOTIDE SEQUENCE</scope>
    <source>
        <strain evidence="4">UVCC 0001</strain>
    </source>
</reference>
<dbReference type="InterPro" id="IPR007696">
    <property type="entry name" value="DNA_mismatch_repair_MutS_core"/>
</dbReference>
<dbReference type="GO" id="GO:0006298">
    <property type="term" value="P:mismatch repair"/>
    <property type="evidence" value="ECO:0007669"/>
    <property type="project" value="InterPro"/>
</dbReference>
<dbReference type="SUPFAM" id="SSF55271">
    <property type="entry name" value="DNA repair protein MutS, domain I"/>
    <property type="match status" value="1"/>
</dbReference>
<dbReference type="InterPro" id="IPR036678">
    <property type="entry name" value="MutS_con_dom_sf"/>
</dbReference>
<dbReference type="InterPro" id="IPR017261">
    <property type="entry name" value="DNA_mismatch_repair_MutS/MSH"/>
</dbReference>
<dbReference type="InterPro" id="IPR007695">
    <property type="entry name" value="DNA_mismatch_repair_MutS-lik_N"/>
</dbReference>
<dbReference type="AlphaFoldDB" id="A0AAD9II23"/>
<dbReference type="PANTHER" id="PTHR11361:SF150">
    <property type="entry name" value="DNA MISMATCH REPAIR PROTEIN MSH6"/>
    <property type="match status" value="1"/>
</dbReference>
<feature type="domain" description="DNA mismatch repair protein MutS core" evidence="3">
    <location>
        <begin position="639"/>
        <end position="775"/>
    </location>
</feature>
<protein>
    <submittedName>
        <fullName evidence="4">Uncharacterized protein</fullName>
    </submittedName>
</protein>
<dbReference type="Gene3D" id="3.30.420.110">
    <property type="entry name" value="MutS, connector domain"/>
    <property type="match status" value="1"/>
</dbReference>
<dbReference type="Pfam" id="PF05192">
    <property type="entry name" value="MutS_III"/>
    <property type="match status" value="1"/>
</dbReference>
<dbReference type="GO" id="GO:0005634">
    <property type="term" value="C:nucleus"/>
    <property type="evidence" value="ECO:0007669"/>
    <property type="project" value="TreeGrafter"/>
</dbReference>
<feature type="region of interest" description="Disordered" evidence="1">
    <location>
        <begin position="1"/>
        <end position="71"/>
    </location>
</feature>
<dbReference type="Gene3D" id="2.30.30.140">
    <property type="match status" value="1"/>
</dbReference>
<dbReference type="PANTHER" id="PTHR11361">
    <property type="entry name" value="DNA MISMATCH REPAIR PROTEIN MUTS FAMILY MEMBER"/>
    <property type="match status" value="1"/>
</dbReference>
<feature type="compositionally biased region" description="Acidic residues" evidence="1">
    <location>
        <begin position="159"/>
        <end position="186"/>
    </location>
</feature>
<dbReference type="GO" id="GO:0005524">
    <property type="term" value="F:ATP binding"/>
    <property type="evidence" value="ECO:0007669"/>
    <property type="project" value="InterPro"/>
</dbReference>
<dbReference type="InterPro" id="IPR016151">
    <property type="entry name" value="DNA_mismatch_repair_MutS_N"/>
</dbReference>
<feature type="region of interest" description="Disordered" evidence="1">
    <location>
        <begin position="601"/>
        <end position="631"/>
    </location>
</feature>
<evidence type="ECO:0000313" key="5">
    <source>
        <dbReference type="Proteomes" id="UP001255856"/>
    </source>
</evidence>
<organism evidence="4 5">
    <name type="scientific">Prototheca wickerhamii</name>
    <dbReference type="NCBI Taxonomy" id="3111"/>
    <lineage>
        <taxon>Eukaryota</taxon>
        <taxon>Viridiplantae</taxon>
        <taxon>Chlorophyta</taxon>
        <taxon>core chlorophytes</taxon>
        <taxon>Trebouxiophyceae</taxon>
        <taxon>Chlorellales</taxon>
        <taxon>Chlorellaceae</taxon>
        <taxon>Prototheca</taxon>
    </lineage>
</organism>
<feature type="domain" description="DNA mismatch repair protein MutS-like N-terminal" evidence="2">
    <location>
        <begin position="325"/>
        <end position="439"/>
    </location>
</feature>
<keyword evidence="5" id="KW-1185">Reference proteome</keyword>
<name>A0AAD9II23_PROWI</name>
<accession>A0AAD9II23</accession>
<dbReference type="CDD" id="cd20404">
    <property type="entry name" value="Tudor_Agenet_AtEML-like"/>
    <property type="match status" value="1"/>
</dbReference>
<evidence type="ECO:0000259" key="2">
    <source>
        <dbReference type="Pfam" id="PF01624"/>
    </source>
</evidence>
<dbReference type="PIRSF" id="PIRSF037677">
    <property type="entry name" value="DNA_mis_repair_Msh6"/>
    <property type="match status" value="1"/>
</dbReference>
<feature type="region of interest" description="Disordered" evidence="1">
    <location>
        <begin position="120"/>
        <end position="236"/>
    </location>
</feature>
<sequence>MSQKSKGRAESPCRSPVAEGPPEAPSADPAALDAGCLHPVTDQTPTTSSVKRPADAGSEAQAAGLQEGQRVRVHWPAEKAWFEGTVQQVSVRGSSRRALVLYDDGDEEWVVQGRHQYEVLTGGAAPQPKRPRRAAVVDSEDSESDPGPSSGSDFHASEAEAEASADESLDLDGSEEEDDEAEEEDNEAGKPARRVPARPPKTPKTPATGARLSNGMPPSRPPVTPATLQSSQATAARLSQALETPGGVSTPRPEEPSSALKDALDQGLVAGEERFGARAAARFAFLHPDRIMDASRRRPDDPNYDPTTLFVPPAWFKEHKVSEGQRQWWGFKQRNYDAVLLFKMGKFYEMFEMDAHVGVGVLGLSYMRGEQPHAGFPEAAYPAMAAALARAGHKVAVIEQTETPEGLAARNALRTPGAKKEAVVRRDRVAVLTPGTLADADMVACTPDPIWLLCLHVDCARTGGTTVGMAAAAIDVAGARLRVGAWADEAHLLAGLRSLLCTLRPSEVVSAGADAAVLRVVRGMLPDARLVERGAAGTEEDLRDAERWMARAELFGANYDHATALCALRLAARYVRETMVADQLLELAEVEGLLGVGDDAGGAASGSNNATSSTPELASQPNQQPSQSTRSKFMALDAAALENLELLEGSDGTPRGSLVASIDHCATPGGRALLRAWVARPLFDRDAILRRQDAVAALMGPRAEAGAAARKLLAGLPDARRAVVRLAASGLGVGSARGAPHVVLYEDTARRRVRAVAGTLRALRQIEAAMDAFRGGATSTQGSADQLDELVTPGRALPADYSAALAAMLEATDWTAAETSGSVVPAAGVDAEYDAACADVDEADQALEGYLEVGGERSFFLIRSEF</sequence>
<dbReference type="InterPro" id="IPR036187">
    <property type="entry name" value="DNA_mismatch_repair_MutS_sf"/>
</dbReference>
<dbReference type="Gene3D" id="3.40.1170.10">
    <property type="entry name" value="DNA repair protein MutS, domain I"/>
    <property type="match status" value="1"/>
</dbReference>
<gene>
    <name evidence="4" type="ORF">QBZ16_005198</name>
</gene>
<dbReference type="Gene3D" id="1.10.1420.10">
    <property type="match status" value="2"/>
</dbReference>
<proteinExistence type="predicted"/>
<comment type="caution">
    <text evidence="4">The sequence shown here is derived from an EMBL/GenBank/DDBJ whole genome shotgun (WGS) entry which is preliminary data.</text>
</comment>
<feature type="compositionally biased region" description="Polar residues" evidence="1">
    <location>
        <begin position="615"/>
        <end position="631"/>
    </location>
</feature>
<dbReference type="GO" id="GO:0030983">
    <property type="term" value="F:mismatched DNA binding"/>
    <property type="evidence" value="ECO:0007669"/>
    <property type="project" value="InterPro"/>
</dbReference>
<dbReference type="InterPro" id="IPR045076">
    <property type="entry name" value="MutS"/>
</dbReference>
<feature type="compositionally biased region" description="Low complexity" evidence="1">
    <location>
        <begin position="605"/>
        <end position="614"/>
    </location>
</feature>
<evidence type="ECO:0000259" key="3">
    <source>
        <dbReference type="Pfam" id="PF05192"/>
    </source>
</evidence>
<dbReference type="EMBL" id="JASFZW010000008">
    <property type="protein sequence ID" value="KAK2076970.1"/>
    <property type="molecule type" value="Genomic_DNA"/>
</dbReference>